<dbReference type="Proteomes" id="UP000276260">
    <property type="component" value="Unassembled WGS sequence"/>
</dbReference>
<organism evidence="1 2">
    <name type="scientific">Rheinheimera mesophila</name>
    <dbReference type="NCBI Taxonomy" id="1547515"/>
    <lineage>
        <taxon>Bacteria</taxon>
        <taxon>Pseudomonadati</taxon>
        <taxon>Pseudomonadota</taxon>
        <taxon>Gammaproteobacteria</taxon>
        <taxon>Chromatiales</taxon>
        <taxon>Chromatiaceae</taxon>
        <taxon>Rheinheimera</taxon>
    </lineage>
</organism>
<protein>
    <submittedName>
        <fullName evidence="1">Uncharacterized protein</fullName>
    </submittedName>
</protein>
<reference evidence="1 2" key="1">
    <citation type="submission" date="2018-11" db="EMBL/GenBank/DDBJ databases">
        <title>Draft genome analysis of Rheinheimera mesophila isolated from an industrial waste site.</title>
        <authorList>
            <person name="Yu Q."/>
            <person name="Qi Y."/>
            <person name="Zhang H."/>
            <person name="Lu Y."/>
            <person name="Pu J."/>
        </authorList>
    </citation>
    <scope>NUCLEOTIDE SEQUENCE [LARGE SCALE GENOMIC DNA]</scope>
    <source>
        <strain evidence="1 2">IITR13</strain>
    </source>
</reference>
<proteinExistence type="predicted"/>
<gene>
    <name evidence="1" type="ORF">EIK76_13720</name>
</gene>
<accession>A0A3P3QE70</accession>
<dbReference type="RefSeq" id="WP_046518463.1">
    <property type="nucleotide sequence ID" value="NZ_LAVS01000002.1"/>
</dbReference>
<evidence type="ECO:0000313" key="1">
    <source>
        <dbReference type="EMBL" id="RRJ19507.1"/>
    </source>
</evidence>
<keyword evidence="2" id="KW-1185">Reference proteome</keyword>
<dbReference type="OrthoDB" id="6322227at2"/>
<dbReference type="EMBL" id="RRCF01000004">
    <property type="protein sequence ID" value="RRJ19507.1"/>
    <property type="molecule type" value="Genomic_DNA"/>
</dbReference>
<name>A0A3P3QE70_9GAMM</name>
<dbReference type="AlphaFoldDB" id="A0A3P3QE70"/>
<sequence length="132" mass="15425">MWTPKSNKRNKPYRVKKTGIKDENIDRQILVLHKAIAAKLLTEPTLLEQVKAKLEERRDNGQLSYGAYMHWVSVLELYQQPEQFCAGITEDSAYLRKLRRRTPFVGILTEQERQQALQQDAMGDLHQVLVDF</sequence>
<evidence type="ECO:0000313" key="2">
    <source>
        <dbReference type="Proteomes" id="UP000276260"/>
    </source>
</evidence>
<comment type="caution">
    <text evidence="1">The sequence shown here is derived from an EMBL/GenBank/DDBJ whole genome shotgun (WGS) entry which is preliminary data.</text>
</comment>